<dbReference type="EMBL" id="RYYR01000051">
    <property type="protein sequence ID" value="RUL45654.1"/>
    <property type="molecule type" value="Genomic_DNA"/>
</dbReference>
<name>A0A432L6S5_9BACI</name>
<evidence type="ECO:0000256" key="2">
    <source>
        <dbReference type="SAM" id="SignalP"/>
    </source>
</evidence>
<dbReference type="Gene3D" id="3.10.450.420">
    <property type="match status" value="1"/>
</dbReference>
<dbReference type="Proteomes" id="UP000287910">
    <property type="component" value="Unassembled WGS sequence"/>
</dbReference>
<organism evidence="4 5">
    <name type="scientific">Lysinibacillus antri</name>
    <dbReference type="NCBI Taxonomy" id="2498145"/>
    <lineage>
        <taxon>Bacteria</taxon>
        <taxon>Bacillati</taxon>
        <taxon>Bacillota</taxon>
        <taxon>Bacilli</taxon>
        <taxon>Bacillales</taxon>
        <taxon>Bacillaceae</taxon>
        <taxon>Lysinibacillus</taxon>
    </lineage>
</organism>
<proteinExistence type="predicted"/>
<dbReference type="PANTHER" id="PTHR43308">
    <property type="entry name" value="OUTER MEMBRANE PROTEIN ALPHA-RELATED"/>
    <property type="match status" value="1"/>
</dbReference>
<dbReference type="Pfam" id="PF16800">
    <property type="entry name" value="Endopep_inhib"/>
    <property type="match status" value="1"/>
</dbReference>
<feature type="domain" description="SLH" evidence="3">
    <location>
        <begin position="89"/>
        <end position="140"/>
    </location>
</feature>
<dbReference type="InterPro" id="IPR001119">
    <property type="entry name" value="SLH_dom"/>
</dbReference>
<evidence type="ECO:0000259" key="3">
    <source>
        <dbReference type="PROSITE" id="PS51272"/>
    </source>
</evidence>
<protein>
    <recommendedName>
        <fullName evidence="3">SLH domain-containing protein</fullName>
    </recommendedName>
</protein>
<feature type="domain" description="SLH" evidence="3">
    <location>
        <begin position="25"/>
        <end position="88"/>
    </location>
</feature>
<feature type="signal peptide" evidence="2">
    <location>
        <begin position="1"/>
        <end position="26"/>
    </location>
</feature>
<gene>
    <name evidence="4" type="ORF">EK386_19420</name>
</gene>
<evidence type="ECO:0000313" key="4">
    <source>
        <dbReference type="EMBL" id="RUL45654.1"/>
    </source>
</evidence>
<comment type="caution">
    <text evidence="4">The sequence shown here is derived from an EMBL/GenBank/DDBJ whole genome shotgun (WGS) entry which is preliminary data.</text>
</comment>
<reference evidence="4 5" key="1">
    <citation type="submission" date="2018-12" db="EMBL/GenBank/DDBJ databases">
        <title>Lysinibacillus antri sp. nov., isolated from a cave soil.</title>
        <authorList>
            <person name="Narsing Rao M.P."/>
            <person name="Zhang H."/>
            <person name="Dong Z.-Y."/>
            <person name="Niu X.-K."/>
            <person name="Zhang K."/>
            <person name="Fang B.-Z."/>
            <person name="Kang Y.-Q."/>
            <person name="Xiao M."/>
            <person name="Li W.-J."/>
        </authorList>
    </citation>
    <scope>NUCLEOTIDE SEQUENCE [LARGE SCALE GENOMIC DNA]</scope>
    <source>
        <strain evidence="4 5">SYSU K30002</strain>
    </source>
</reference>
<dbReference type="PROSITE" id="PS51272">
    <property type="entry name" value="SLH"/>
    <property type="match status" value="3"/>
</dbReference>
<dbReference type="AlphaFoldDB" id="A0A432L6S5"/>
<sequence>MKKWKRMLAVSAITGSLLFSSSLASAKSFKDLSNDHWAQHEINYLVDEQIISGYPDGAFYPNQTITKAQAAIMLARALELKGSKNINFNDVPTSHSAYKDISAVVEAGIFPTTKEFKPNELVTRELMAELLVNAFKLEGTGAYAFKDVPKTAVSYKAISILAENDITVGSGDGAFKPKELVTRAQFSVFMARALNSDFLPNQYNIPMNVNPIVKLFDYALKNPEGIDTLFKTKPTLDMKAMSQSIKNIEVTELKEIARLNGITEFSVKLNVQLNEHQQNFLKEGENQLYFLVAKTDYMDFKIVSIYQKPHLLGDDSMMTSKEAVSLFSGANKAYWYVVSGGEGKRDLSTFTKGDLEYRYMAENLDSEEKLRAYLEKWYTPEQTANLFKELGFITHNGKLAQPNADGGSLLNWEKALGTLTKGSTTVKTYELKVPLGELNEVETVMGELRYVPGQGWKVHSLGN</sequence>
<dbReference type="InterPro" id="IPR051465">
    <property type="entry name" value="Cell_Envelope_Struct_Comp"/>
</dbReference>
<accession>A0A432L6S5</accession>
<feature type="chain" id="PRO_5019275539" description="SLH domain-containing protein" evidence="2">
    <location>
        <begin position="27"/>
        <end position="463"/>
    </location>
</feature>
<dbReference type="RefSeq" id="WP_126660834.1">
    <property type="nucleotide sequence ID" value="NZ_RYYR01000051.1"/>
</dbReference>
<dbReference type="PANTHER" id="PTHR43308:SF5">
    <property type="entry name" value="S-LAYER PROTEIN _ PEPTIDOGLYCAN ENDO-BETA-N-ACETYLGLUCOSAMINIDASE"/>
    <property type="match status" value="1"/>
</dbReference>
<keyword evidence="1 2" id="KW-0732">Signal</keyword>
<evidence type="ECO:0000313" key="5">
    <source>
        <dbReference type="Proteomes" id="UP000287910"/>
    </source>
</evidence>
<feature type="domain" description="SLH" evidence="3">
    <location>
        <begin position="141"/>
        <end position="204"/>
    </location>
</feature>
<evidence type="ECO:0000256" key="1">
    <source>
        <dbReference type="ARBA" id="ARBA00022729"/>
    </source>
</evidence>
<keyword evidence="5" id="KW-1185">Reference proteome</keyword>
<dbReference type="Pfam" id="PF00395">
    <property type="entry name" value="SLH"/>
    <property type="match status" value="3"/>
</dbReference>
<dbReference type="InterPro" id="IPR031841">
    <property type="entry name" value="Endopep_inhib"/>
</dbReference>
<dbReference type="InterPro" id="IPR053749">
    <property type="entry name" value="TA_system-associated_sf"/>
</dbReference>